<dbReference type="Pfam" id="PF01476">
    <property type="entry name" value="LysM"/>
    <property type="match status" value="1"/>
</dbReference>
<dbReference type="EMBL" id="JAERKB010000007">
    <property type="protein sequence ID" value="MBS0969551.1"/>
    <property type="molecule type" value="Genomic_DNA"/>
</dbReference>
<dbReference type="Gene3D" id="3.10.350.10">
    <property type="entry name" value="LysM domain"/>
    <property type="match status" value="1"/>
</dbReference>
<feature type="domain" description="LysM" evidence="1">
    <location>
        <begin position="53"/>
        <end position="97"/>
    </location>
</feature>
<keyword evidence="3" id="KW-1185">Reference proteome</keyword>
<comment type="caution">
    <text evidence="2">The sequence shown here is derived from an EMBL/GenBank/DDBJ whole genome shotgun (WGS) entry which is preliminary data.</text>
</comment>
<dbReference type="InterPro" id="IPR036779">
    <property type="entry name" value="LysM_dom_sf"/>
</dbReference>
<dbReference type="SUPFAM" id="SSF54106">
    <property type="entry name" value="LysM domain"/>
    <property type="match status" value="1"/>
</dbReference>
<dbReference type="SMART" id="SM00257">
    <property type="entry name" value="LysM"/>
    <property type="match status" value="1"/>
</dbReference>
<evidence type="ECO:0000313" key="3">
    <source>
        <dbReference type="Proteomes" id="UP000680634"/>
    </source>
</evidence>
<dbReference type="PROSITE" id="PS51782">
    <property type="entry name" value="LYSM"/>
    <property type="match status" value="1"/>
</dbReference>
<dbReference type="Proteomes" id="UP000680634">
    <property type="component" value="Unassembled WGS sequence"/>
</dbReference>
<evidence type="ECO:0000313" key="2">
    <source>
        <dbReference type="EMBL" id="MBS0969551.1"/>
    </source>
</evidence>
<proteinExistence type="predicted"/>
<gene>
    <name evidence="2" type="ORF">JK232_11680</name>
</gene>
<evidence type="ECO:0000259" key="1">
    <source>
        <dbReference type="PROSITE" id="PS51782"/>
    </source>
</evidence>
<dbReference type="RefSeq" id="WP_212589230.1">
    <property type="nucleotide sequence ID" value="NZ_JAERKB010000007.1"/>
</dbReference>
<reference evidence="3" key="1">
    <citation type="submission" date="2023-07" db="EMBL/GenBank/DDBJ databases">
        <title>Genome-inferred correspondence between phylogeny and metabolic traits in the wild Drosophila gut microbiome.</title>
        <authorList>
            <person name="Bueno E."/>
            <person name="Blow F."/>
            <person name="Douglas A.E."/>
        </authorList>
    </citation>
    <scope>NUCLEOTIDE SEQUENCE [LARGE SCALE GENOMIC DNA]</scope>
    <source>
        <strain evidence="3">JGM97</strain>
    </source>
</reference>
<dbReference type="Gene3D" id="1.10.530.10">
    <property type="match status" value="1"/>
</dbReference>
<dbReference type="CDD" id="cd00118">
    <property type="entry name" value="LysM"/>
    <property type="match status" value="1"/>
</dbReference>
<dbReference type="PANTHER" id="PTHR33734:SF22">
    <property type="entry name" value="MEMBRANE-BOUND LYTIC MUREIN TRANSGLYCOSYLASE D"/>
    <property type="match status" value="1"/>
</dbReference>
<sequence>MSGKLLPLFEKPHDRPTEYDGLLGWSAEWKCYFDPEGKPVPLDEISSLDATETRVVVRKGDTLSKIANHHHCTVDDIVKINGIANPSLIYPGQVLHLPAPRYAYDAPEQEPGNGAEPCQLSFTFFDLIEKPLAGLKVKIVSALGDVYESVTDEMGKIKDYLLNAESQVQVFVSSAAGKVKEVASFTPMPGKTDVILTSPKVRIQGKSVALEGAPGYLDKDKHEVYTISEGRNNEGQPVVQVNHVCPNRYDLSLGKNFIYWNEIIAAAERSGFIPQSIAVVINAEAAKHKGGIWNPDSVCLSSAKIKKEKQRRKELGLPTDDVAFYKSSAAGMTQFLNGTWMDETLREGTFLYEKAKLSGLVALIPKRDSSGKAVAGLDGRPVLETKFQVSLDLWKSSKELKREGYLDGCTPYPPKATYSLSTWLDKRFVAEYAIMAAVDYGVHNLDALEKAGYRIAALNDAEKAKLIYLTHHLGLTDTIRFIKGTITEAAAKRLLIAQVGADAAEKYANKNQESYIIGHRTWLNSFINDYIDINIFYCAESKKQRIDNVNLDEVINKTRGFYA</sequence>
<name>A0ABS5JHU8_9GAMM</name>
<protein>
    <submittedName>
        <fullName evidence="2">LysM peptidoglycan-binding domain-containing protein</fullName>
    </submittedName>
</protein>
<organism evidence="2 3">
    <name type="scientific">Nissabacter archeti</name>
    <dbReference type="NCBI Taxonomy" id="1917880"/>
    <lineage>
        <taxon>Bacteria</taxon>
        <taxon>Pseudomonadati</taxon>
        <taxon>Pseudomonadota</taxon>
        <taxon>Gammaproteobacteria</taxon>
        <taxon>Enterobacterales</taxon>
        <taxon>Yersiniaceae</taxon>
        <taxon>Nissabacter</taxon>
    </lineage>
</organism>
<dbReference type="PANTHER" id="PTHR33734">
    <property type="entry name" value="LYSM DOMAIN-CONTAINING GPI-ANCHORED PROTEIN 2"/>
    <property type="match status" value="1"/>
</dbReference>
<dbReference type="InterPro" id="IPR018392">
    <property type="entry name" value="LysM"/>
</dbReference>
<accession>A0ABS5JHU8</accession>